<evidence type="ECO:0000313" key="4">
    <source>
        <dbReference type="EMBL" id="AOO12350.1"/>
    </source>
</evidence>
<organism evidence="2 8">
    <name type="scientific">Cyanophage S-RIM44</name>
    <dbReference type="NCBI Taxonomy" id="1278485"/>
    <lineage>
        <taxon>Viruses</taxon>
        <taxon>Duplodnaviria</taxon>
        <taxon>Heunggongvirae</taxon>
        <taxon>Uroviricota</taxon>
        <taxon>Caudoviricetes</taxon>
        <taxon>Pantevenvirales</taxon>
        <taxon>Kyanoviridae</taxon>
        <taxon>Vellamovirus</taxon>
        <taxon>Vellamovirus rhodeisland44</taxon>
    </lineage>
</organism>
<feature type="region of interest" description="Disordered" evidence="1">
    <location>
        <begin position="160"/>
        <end position="179"/>
    </location>
</feature>
<keyword evidence="6" id="KW-1185">Reference proteome</keyword>
<gene>
    <name evidence="2" type="ORF">ES420910_168</name>
    <name evidence="3" type="ORF">Np200711_169</name>
    <name evidence="4" type="ORF">Np420711_168</name>
    <name evidence="5" type="ORF">Sn130910_168</name>
</gene>
<dbReference type="EMBL" id="KX349296">
    <property type="protein sequence ID" value="AOO12815.1"/>
    <property type="molecule type" value="Genomic_DNA"/>
</dbReference>
<evidence type="ECO:0000256" key="1">
    <source>
        <dbReference type="SAM" id="MobiDB-lite"/>
    </source>
</evidence>
<accession>A0A1D7SDC3</accession>
<evidence type="ECO:0000313" key="5">
    <source>
        <dbReference type="EMBL" id="AOO12815.1"/>
    </source>
</evidence>
<evidence type="ECO:0000313" key="6">
    <source>
        <dbReference type="Proteomes" id="UP000221709"/>
    </source>
</evidence>
<dbReference type="EMBL" id="KX349293">
    <property type="protein sequence ID" value="AOO12115.1"/>
    <property type="molecule type" value="Genomic_DNA"/>
</dbReference>
<dbReference type="Proteomes" id="UP000225178">
    <property type="component" value="Segment"/>
</dbReference>
<dbReference type="EMBL" id="KX349294">
    <property type="protein sequence ID" value="AOO12350.1"/>
    <property type="molecule type" value="Genomic_DNA"/>
</dbReference>
<evidence type="ECO:0000313" key="8">
    <source>
        <dbReference type="Proteomes" id="UP000225178"/>
    </source>
</evidence>
<evidence type="ECO:0000313" key="2">
    <source>
        <dbReference type="EMBL" id="AOO11649.1"/>
    </source>
</evidence>
<evidence type="ECO:0000313" key="3">
    <source>
        <dbReference type="EMBL" id="AOO12115.1"/>
    </source>
</evidence>
<protein>
    <submittedName>
        <fullName evidence="2">Uncharacterized protein</fullName>
    </submittedName>
</protein>
<feature type="compositionally biased region" description="Basic and acidic residues" evidence="1">
    <location>
        <begin position="71"/>
        <end position="83"/>
    </location>
</feature>
<proteinExistence type="predicted"/>
<dbReference type="Proteomes" id="UP000223571">
    <property type="component" value="Segment"/>
</dbReference>
<name>A0A1D7SDC3_9CAUD</name>
<sequence length="301" mass="32524">MERQKPTTSVQHNDDFSRALIESYGKWTNGGGFGRHLHEEGIPAEQKQGEEQPTREGGADASTSIPDLAGNEEKSDEGAKDIKANAGAPDPATDLRVGAGVKQSHGAEIRDTTKVVAKESCDTCSNCGGKGCSKCQTESKNSVKKEKAVTEGKGLYANIHAKRKRGGSPAKPGSDAYPAKDAFKKSAKTAKKESVEFELDGVTYVFEEEVIEEGMKTARKNVGASTCWKGYKASGTKKKGGKEVPNCVKEGKKLDPVGKEDKDIDNDGDHDKSDKYLLARRKKVSKIIGTKKKMKEETEKK</sequence>
<reference evidence="6 7" key="1">
    <citation type="journal article" date="2016" name="Environ. Microbiol.">
        <title>Genomic diversification of marine cyanophages into stable ecotypes.</title>
        <authorList>
            <person name="Marston M.F."/>
            <person name="Martiny J.B."/>
        </authorList>
    </citation>
    <scope>NUCLEOTIDE SEQUENCE [LARGE SCALE GENOMIC DNA]</scope>
    <source>
        <strain evidence="2">ES_42_0910</strain>
        <strain evidence="3">Np_20_0711</strain>
        <strain evidence="4">Np_42_0711</strain>
        <strain evidence="5">Sn_13_0910</strain>
    </source>
</reference>
<dbReference type="Proteomes" id="UP000221709">
    <property type="component" value="Segment"/>
</dbReference>
<feature type="region of interest" description="Disordered" evidence="1">
    <location>
        <begin position="234"/>
        <end position="276"/>
    </location>
</feature>
<dbReference type="Proteomes" id="UP000226130">
    <property type="component" value="Segment"/>
</dbReference>
<feature type="compositionally biased region" description="Basic and acidic residues" evidence="1">
    <location>
        <begin position="36"/>
        <end position="58"/>
    </location>
</feature>
<feature type="region of interest" description="Disordered" evidence="1">
    <location>
        <begin position="25"/>
        <end position="107"/>
    </location>
</feature>
<feature type="compositionally biased region" description="Basic and acidic residues" evidence="1">
    <location>
        <begin position="249"/>
        <end position="276"/>
    </location>
</feature>
<dbReference type="EMBL" id="KX349291">
    <property type="protein sequence ID" value="AOO11649.1"/>
    <property type="molecule type" value="Genomic_DNA"/>
</dbReference>
<evidence type="ECO:0000313" key="7">
    <source>
        <dbReference type="Proteomes" id="UP000223571"/>
    </source>
</evidence>